<evidence type="ECO:0000256" key="2">
    <source>
        <dbReference type="ARBA" id="ARBA00022448"/>
    </source>
</evidence>
<feature type="region of interest" description="Disordered" evidence="9">
    <location>
        <begin position="60"/>
        <end position="88"/>
    </location>
</feature>
<dbReference type="PANTHER" id="PTHR13437:SF2">
    <property type="entry name" value="NUCLEOPORIN P58_P45"/>
    <property type="match status" value="1"/>
</dbReference>
<feature type="region of interest" description="Disordered" evidence="9">
    <location>
        <begin position="504"/>
        <end position="523"/>
    </location>
</feature>
<dbReference type="GO" id="GO:0015031">
    <property type="term" value="P:protein transport"/>
    <property type="evidence" value="ECO:0007669"/>
    <property type="project" value="UniProtKB-KW"/>
</dbReference>
<feature type="compositionally biased region" description="Low complexity" evidence="9">
    <location>
        <begin position="64"/>
        <end position="74"/>
    </location>
</feature>
<accession>A0A6B2EIR9</accession>
<dbReference type="GO" id="GO:0017056">
    <property type="term" value="F:structural constituent of nuclear pore"/>
    <property type="evidence" value="ECO:0007669"/>
    <property type="project" value="InterPro"/>
</dbReference>
<dbReference type="InterPro" id="IPR024882">
    <property type="entry name" value="NUP58/p45/49"/>
</dbReference>
<evidence type="ECO:0000256" key="8">
    <source>
        <dbReference type="SAM" id="Coils"/>
    </source>
</evidence>
<protein>
    <submittedName>
        <fullName evidence="10">Putative nucleoporin nup58</fullName>
    </submittedName>
</protein>
<name>A0A6B2EIR9_9DIPT</name>
<keyword evidence="6" id="KW-0906">Nuclear pore complex</keyword>
<evidence type="ECO:0000256" key="9">
    <source>
        <dbReference type="SAM" id="MobiDB-lite"/>
    </source>
</evidence>
<evidence type="ECO:0000256" key="4">
    <source>
        <dbReference type="ARBA" id="ARBA00022927"/>
    </source>
</evidence>
<dbReference type="EMBL" id="GIFK01003777">
    <property type="protein sequence ID" value="NBJ61480.1"/>
    <property type="molecule type" value="Transcribed_RNA"/>
</dbReference>
<keyword evidence="7" id="KW-0539">Nucleus</keyword>
<keyword evidence="4" id="KW-0653">Protein transport</keyword>
<evidence type="ECO:0000256" key="5">
    <source>
        <dbReference type="ARBA" id="ARBA00023010"/>
    </source>
</evidence>
<dbReference type="GO" id="GO:0005643">
    <property type="term" value="C:nuclear pore"/>
    <property type="evidence" value="ECO:0007669"/>
    <property type="project" value="UniProtKB-SubCell"/>
</dbReference>
<feature type="coiled-coil region" evidence="8">
    <location>
        <begin position="267"/>
        <end position="364"/>
    </location>
</feature>
<keyword evidence="5" id="KW-0811">Translocation</keyword>
<keyword evidence="3" id="KW-0509">mRNA transport</keyword>
<proteinExistence type="predicted"/>
<dbReference type="PANTHER" id="PTHR13437">
    <property type="entry name" value="NUCLEOPORIN P58/P45 NUCLEOPORIN-LIKE PROTEIN 1"/>
    <property type="match status" value="1"/>
</dbReference>
<evidence type="ECO:0000256" key="6">
    <source>
        <dbReference type="ARBA" id="ARBA00023132"/>
    </source>
</evidence>
<dbReference type="Gene3D" id="6.10.140.1350">
    <property type="match status" value="1"/>
</dbReference>
<evidence type="ECO:0000256" key="1">
    <source>
        <dbReference type="ARBA" id="ARBA00004567"/>
    </source>
</evidence>
<comment type="subcellular location">
    <subcellularLocation>
        <location evidence="1">Nucleus</location>
        <location evidence="1">Nuclear pore complex</location>
    </subcellularLocation>
</comment>
<reference evidence="10" key="1">
    <citation type="submission" date="2019-10" db="EMBL/GenBank/DDBJ databases">
        <title>Short sand fly seasons in Tbilisi, Georgia, hinder development of host immunity to saliva of the visceral leishmaniasis vector Phlebotomus kandelakii.</title>
        <authorList>
            <person name="Oliveira F."/>
            <person name="Giorgobiani E."/>
            <person name="Guimaraes-Costa A.B."/>
            <person name="Abdeladhim M."/>
            <person name="Oristian J."/>
            <person name="Tskhvaradze L."/>
            <person name="Tsertsvadze N."/>
            <person name="Zakalashvili M."/>
            <person name="Valenzuela J.G."/>
            <person name="Kamhawi S."/>
        </authorList>
    </citation>
    <scope>NUCLEOTIDE SEQUENCE</scope>
    <source>
        <strain evidence="10">Wild-capture in Tbilisi</strain>
        <tissue evidence="10">Salivary glands</tissue>
    </source>
</reference>
<dbReference type="GO" id="GO:0051028">
    <property type="term" value="P:mRNA transport"/>
    <property type="evidence" value="ECO:0007669"/>
    <property type="project" value="UniProtKB-KW"/>
</dbReference>
<dbReference type="Pfam" id="PF15967">
    <property type="entry name" value="Nucleoporin_FG2"/>
    <property type="match status" value="1"/>
</dbReference>
<keyword evidence="2" id="KW-0813">Transport</keyword>
<organism evidence="10">
    <name type="scientific">Phlebotomus kandelakii</name>
    <dbReference type="NCBI Taxonomy" id="1109342"/>
    <lineage>
        <taxon>Eukaryota</taxon>
        <taxon>Metazoa</taxon>
        <taxon>Ecdysozoa</taxon>
        <taxon>Arthropoda</taxon>
        <taxon>Hexapoda</taxon>
        <taxon>Insecta</taxon>
        <taxon>Pterygota</taxon>
        <taxon>Neoptera</taxon>
        <taxon>Endopterygota</taxon>
        <taxon>Diptera</taxon>
        <taxon>Nematocera</taxon>
        <taxon>Psychodoidea</taxon>
        <taxon>Psychodidae</taxon>
        <taxon>Phlebotomus</taxon>
        <taxon>Larroussius</taxon>
    </lineage>
</organism>
<sequence length="523" mass="55080">MYKFGFGTTTTAQPAAPGAQTFGTTAAPSLGAFGATPAPNPTAQTGFSFGAAPMTASTGLSLGAPAPQAQPAQPSFGFGNTQPTTALPGFGATPSTTPAVAPLGGFTGLAGLAATAAKPAATTFGYPQNFVPNPTTSAPTLNFSTTTAVTGLNFPAPAATSAPLFNFNTSTTQTQPGGLLGAKTAAPSFSFPAPSTGGVFGGVPTATTATTTQSVGLGGVDIATQPKTTEGADATKIKEAQLPQEIVVTVKGLEDHIKEQRKSSDIARNFDQKLKKVENETETVRRTLSEISNYVVKNYAAIKQLKAETNEAIQNAEMAQRTHETPNGLQFENTAPLKYFLDTIQKYENEMMVFRNQVELTEKHMYSLITPQTSTADDLKRGLHQIHESFIALAGRLYEIHQKVEMQKEQYLNMRKFYLKDFTDVFDEAEKRDDPRDLSKISKGPTPFSTLTSINLGQTGVPHSAPNTQGAGAFGNLFGNTANMSGNSSLTYGTGAGGIFSGSSYESGFNLQKPPLGNKRNKP</sequence>
<dbReference type="AlphaFoldDB" id="A0A6B2EIR9"/>
<keyword evidence="8" id="KW-0175">Coiled coil</keyword>
<evidence type="ECO:0000313" key="10">
    <source>
        <dbReference type="EMBL" id="NBJ61480.1"/>
    </source>
</evidence>
<evidence type="ECO:0000256" key="3">
    <source>
        <dbReference type="ARBA" id="ARBA00022816"/>
    </source>
</evidence>
<dbReference type="GO" id="GO:0008139">
    <property type="term" value="F:nuclear localization sequence binding"/>
    <property type="evidence" value="ECO:0007669"/>
    <property type="project" value="InterPro"/>
</dbReference>
<evidence type="ECO:0000256" key="7">
    <source>
        <dbReference type="ARBA" id="ARBA00023242"/>
    </source>
</evidence>
<feature type="region of interest" description="Disordered" evidence="9">
    <location>
        <begin position="1"/>
        <end position="23"/>
    </location>
</feature>